<evidence type="ECO:0000259" key="7">
    <source>
        <dbReference type="PROSITE" id="PS50043"/>
    </source>
</evidence>
<gene>
    <name evidence="9" type="ordered locus">Alvin_0750</name>
</gene>
<dbReference type="SMART" id="SM00421">
    <property type="entry name" value="HTH_LUXR"/>
    <property type="match status" value="1"/>
</dbReference>
<dbReference type="Pfam" id="PF00196">
    <property type="entry name" value="GerE"/>
    <property type="match status" value="1"/>
</dbReference>
<dbReference type="CDD" id="cd06170">
    <property type="entry name" value="LuxR_C_like"/>
    <property type="match status" value="1"/>
</dbReference>
<dbReference type="Pfam" id="PF00072">
    <property type="entry name" value="Response_reg"/>
    <property type="match status" value="1"/>
</dbReference>
<reference evidence="9 10" key="1">
    <citation type="journal article" date="2011" name="Stand. Genomic Sci.">
        <title>Complete genome sequence of Allochromatium vinosum DSM 180(T).</title>
        <authorList>
            <person name="Weissgerber T."/>
            <person name="Zigann R."/>
            <person name="Bruce D."/>
            <person name="Chang Y.J."/>
            <person name="Detter J.C."/>
            <person name="Han C."/>
            <person name="Hauser L."/>
            <person name="Jeffries C.D."/>
            <person name="Land M."/>
            <person name="Munk A.C."/>
            <person name="Tapia R."/>
            <person name="Dahl C."/>
        </authorList>
    </citation>
    <scope>NUCLEOTIDE SEQUENCE [LARGE SCALE GENOMIC DNA]</scope>
    <source>
        <strain evidence="10">ATCC 17899 / DSM 180 / NBRC 103801 / NCIMB 10441 / D</strain>
    </source>
</reference>
<evidence type="ECO:0000256" key="3">
    <source>
        <dbReference type="ARBA" id="ARBA00023015"/>
    </source>
</evidence>
<sequence length="208" mass="23337">MTPEPVVYVIDDDPNFRQMLGWLFESVAIRMQEFGSAQDFLAKLDTLECGCLILDLRMPDMDGLALLETLRSRWMLLPVIVVSAHGEIPTAVRSLHLGAIDFLEKPVNHQRLLERVRAALEANLEFRRVFGSPRQLAERLASLTPREREVMEALVQGKANKVIAADLGASIRTIESHRANLMHKLGVRSLPGLVQLKLYLSNTNPFAS</sequence>
<dbReference type="Gene3D" id="3.40.50.2300">
    <property type="match status" value="1"/>
</dbReference>
<evidence type="ECO:0000259" key="8">
    <source>
        <dbReference type="PROSITE" id="PS50110"/>
    </source>
</evidence>
<feature type="modified residue" description="4-aspartylphosphate" evidence="6">
    <location>
        <position position="55"/>
    </location>
</feature>
<dbReference type="InterPro" id="IPR001789">
    <property type="entry name" value="Sig_transdc_resp-reg_receiver"/>
</dbReference>
<dbReference type="OrthoDB" id="9802186at2"/>
<dbReference type="EMBL" id="CP001896">
    <property type="protein sequence ID" value="ADC61697.1"/>
    <property type="molecule type" value="Genomic_DNA"/>
</dbReference>
<dbReference type="InterPro" id="IPR000792">
    <property type="entry name" value="Tscrpt_reg_LuxR_C"/>
</dbReference>
<evidence type="ECO:0000313" key="9">
    <source>
        <dbReference type="EMBL" id="ADC61697.1"/>
    </source>
</evidence>
<proteinExistence type="predicted"/>
<dbReference type="PRINTS" id="PR00038">
    <property type="entry name" value="HTHLUXR"/>
</dbReference>
<dbReference type="FunFam" id="3.40.50.2300:FF:000018">
    <property type="entry name" value="DNA-binding transcriptional regulator NtrC"/>
    <property type="match status" value="1"/>
</dbReference>
<dbReference type="InterPro" id="IPR011006">
    <property type="entry name" value="CheY-like_superfamily"/>
</dbReference>
<dbReference type="HOGENOM" id="CLU_000445_90_4_6"/>
<keyword evidence="2" id="KW-0902">Two-component regulatory system</keyword>
<evidence type="ECO:0000256" key="4">
    <source>
        <dbReference type="ARBA" id="ARBA00023125"/>
    </source>
</evidence>
<keyword evidence="10" id="KW-1185">Reference proteome</keyword>
<dbReference type="AlphaFoldDB" id="D3RQ92"/>
<keyword evidence="4" id="KW-0238">DNA-binding</keyword>
<feature type="domain" description="HTH luxR-type" evidence="7">
    <location>
        <begin position="136"/>
        <end position="201"/>
    </location>
</feature>
<evidence type="ECO:0000313" key="10">
    <source>
        <dbReference type="Proteomes" id="UP000001441"/>
    </source>
</evidence>
<evidence type="ECO:0000256" key="1">
    <source>
        <dbReference type="ARBA" id="ARBA00022553"/>
    </source>
</evidence>
<dbReference type="PANTHER" id="PTHR44688">
    <property type="entry name" value="DNA-BINDING TRANSCRIPTIONAL ACTIVATOR DEVR_DOSR"/>
    <property type="match status" value="1"/>
</dbReference>
<protein>
    <submittedName>
        <fullName evidence="9">Two component transcriptional regulator, LuxR family</fullName>
    </submittedName>
</protein>
<keyword evidence="3" id="KW-0805">Transcription regulation</keyword>
<keyword evidence="1 6" id="KW-0597">Phosphoprotein</keyword>
<accession>D3RQ92</accession>
<organism evidence="9 10">
    <name type="scientific">Allochromatium vinosum (strain ATCC 17899 / DSM 180 / NBRC 103801 / NCIMB 10441 / D)</name>
    <name type="common">Chromatium vinosum</name>
    <dbReference type="NCBI Taxonomy" id="572477"/>
    <lineage>
        <taxon>Bacteria</taxon>
        <taxon>Pseudomonadati</taxon>
        <taxon>Pseudomonadota</taxon>
        <taxon>Gammaproteobacteria</taxon>
        <taxon>Chromatiales</taxon>
        <taxon>Chromatiaceae</taxon>
        <taxon>Allochromatium</taxon>
    </lineage>
</organism>
<dbReference type="SUPFAM" id="SSF46894">
    <property type="entry name" value="C-terminal effector domain of the bipartite response regulators"/>
    <property type="match status" value="1"/>
</dbReference>
<dbReference type="PROSITE" id="PS50110">
    <property type="entry name" value="RESPONSE_REGULATORY"/>
    <property type="match status" value="1"/>
</dbReference>
<dbReference type="SUPFAM" id="SSF52172">
    <property type="entry name" value="CheY-like"/>
    <property type="match status" value="1"/>
</dbReference>
<dbReference type="SMART" id="SM00448">
    <property type="entry name" value="REC"/>
    <property type="match status" value="1"/>
</dbReference>
<evidence type="ECO:0000256" key="2">
    <source>
        <dbReference type="ARBA" id="ARBA00023012"/>
    </source>
</evidence>
<dbReference type="GO" id="GO:0003677">
    <property type="term" value="F:DNA binding"/>
    <property type="evidence" value="ECO:0007669"/>
    <property type="project" value="UniProtKB-KW"/>
</dbReference>
<feature type="domain" description="Response regulatory" evidence="8">
    <location>
        <begin position="6"/>
        <end position="120"/>
    </location>
</feature>
<dbReference type="PANTHER" id="PTHR44688:SF16">
    <property type="entry name" value="DNA-BINDING TRANSCRIPTIONAL ACTIVATOR DEVR_DOSR"/>
    <property type="match status" value="1"/>
</dbReference>
<keyword evidence="5" id="KW-0804">Transcription</keyword>
<dbReference type="GO" id="GO:0000160">
    <property type="term" value="P:phosphorelay signal transduction system"/>
    <property type="evidence" value="ECO:0007669"/>
    <property type="project" value="UniProtKB-KW"/>
</dbReference>
<dbReference type="PROSITE" id="PS50043">
    <property type="entry name" value="HTH_LUXR_2"/>
    <property type="match status" value="1"/>
</dbReference>
<dbReference type="InterPro" id="IPR036388">
    <property type="entry name" value="WH-like_DNA-bd_sf"/>
</dbReference>
<dbReference type="RefSeq" id="WP_012969973.1">
    <property type="nucleotide sequence ID" value="NC_013851.1"/>
</dbReference>
<dbReference type="InterPro" id="IPR016032">
    <property type="entry name" value="Sig_transdc_resp-reg_C-effctor"/>
</dbReference>
<evidence type="ECO:0000256" key="5">
    <source>
        <dbReference type="ARBA" id="ARBA00023163"/>
    </source>
</evidence>
<dbReference type="Gene3D" id="1.10.10.10">
    <property type="entry name" value="Winged helix-like DNA-binding domain superfamily/Winged helix DNA-binding domain"/>
    <property type="match status" value="1"/>
</dbReference>
<dbReference type="Proteomes" id="UP000001441">
    <property type="component" value="Chromosome"/>
</dbReference>
<dbReference type="eggNOG" id="COG4566">
    <property type="taxonomic scope" value="Bacteria"/>
</dbReference>
<dbReference type="KEGG" id="alv:Alvin_0750"/>
<dbReference type="STRING" id="572477.Alvin_0750"/>
<dbReference type="GO" id="GO:0006355">
    <property type="term" value="P:regulation of DNA-templated transcription"/>
    <property type="evidence" value="ECO:0007669"/>
    <property type="project" value="InterPro"/>
</dbReference>
<name>D3RQ92_ALLVD</name>
<evidence type="ECO:0000256" key="6">
    <source>
        <dbReference type="PROSITE-ProRule" id="PRU00169"/>
    </source>
</evidence>